<keyword evidence="2" id="KW-1003">Cell membrane</keyword>
<feature type="transmembrane region" description="Helical" evidence="6">
    <location>
        <begin position="338"/>
        <end position="361"/>
    </location>
</feature>
<dbReference type="TCDB" id="2.A.66.5.2">
    <property type="family name" value="the multidrug/oligosaccharidyl-lipid/polysaccharide (mop) flippase superfamily"/>
</dbReference>
<comment type="caution">
    <text evidence="7">The sequence shown here is derived from an EMBL/GenBank/DDBJ whole genome shotgun (WGS) entry which is preliminary data.</text>
</comment>
<feature type="transmembrane region" description="Helical" evidence="6">
    <location>
        <begin position="188"/>
        <end position="208"/>
    </location>
</feature>
<feature type="transmembrane region" description="Helical" evidence="6">
    <location>
        <begin position="162"/>
        <end position="182"/>
    </location>
</feature>
<comment type="subcellular location">
    <subcellularLocation>
        <location evidence="1">Cell membrane</location>
        <topology evidence="1">Multi-pass membrane protein</topology>
    </subcellularLocation>
</comment>
<feature type="transmembrane region" description="Helical" evidence="6">
    <location>
        <begin position="400"/>
        <end position="420"/>
    </location>
</feature>
<feature type="transmembrane region" description="Helical" evidence="6">
    <location>
        <begin position="307"/>
        <end position="326"/>
    </location>
</feature>
<proteinExistence type="predicted"/>
<evidence type="ECO:0000256" key="1">
    <source>
        <dbReference type="ARBA" id="ARBA00004651"/>
    </source>
</evidence>
<dbReference type="eggNOG" id="COG2244">
    <property type="taxonomic scope" value="Bacteria"/>
</dbReference>
<dbReference type="EMBL" id="AAOF01000017">
    <property type="protein sequence ID" value="EAR20775.1"/>
    <property type="molecule type" value="Genomic_DNA"/>
</dbReference>
<dbReference type="GO" id="GO:0005886">
    <property type="term" value="C:plasma membrane"/>
    <property type="evidence" value="ECO:0007669"/>
    <property type="project" value="UniProtKB-SubCell"/>
</dbReference>
<dbReference type="PANTHER" id="PTHR30250:SF11">
    <property type="entry name" value="O-ANTIGEN TRANSPORTER-RELATED"/>
    <property type="match status" value="1"/>
</dbReference>
<keyword evidence="8" id="KW-1185">Reference proteome</keyword>
<feature type="transmembrane region" description="Helical" evidence="6">
    <location>
        <begin position="129"/>
        <end position="150"/>
    </location>
</feature>
<dbReference type="OrthoDB" id="5785171at2"/>
<feature type="transmembrane region" description="Helical" evidence="6">
    <location>
        <begin position="262"/>
        <end position="286"/>
    </location>
</feature>
<dbReference type="Pfam" id="PF01943">
    <property type="entry name" value="Polysacc_synt"/>
    <property type="match status" value="1"/>
</dbReference>
<feature type="transmembrane region" description="Helical" evidence="6">
    <location>
        <begin position="23"/>
        <end position="47"/>
    </location>
</feature>
<sequence length="433" mass="46742">MRPQQLIQGIRADLRRDTERGRLVRSAAMTAALKIGATLLAFTASLLYARALGPHDYGLYAYVIAWTAVLGIPASLGLPAYLIREGARRPESLKWLLHWANRRVIGAGLLAAAALASAVFIPAAAGARWLFVIAAPLPLLGNLAAIRVSLLRVQGAFFHSQWPQLLLAPASMLAVLLALWFWQGRLTATDLTVVMTLSALAPLVINELQLHRIRGFSSKVAPTATTLRQALPFMWLGMLYLVNSRVDLIMLGALQGAQASGVYSVATRAADLVTFFLIAANTVIVPRIAHLYQQGEHAKLQRLISGAVSRVFLLTLPVALVFAVFARPLIEFLYGPAYAPGAIALQILALAQLFNVFAGPTGNILNMTGHERLSMTGVGISVAVNVTLNALLIPRFGVEGAAIATGASLAAWNILLWYWIRNRLGLRPSVLYQ</sequence>
<dbReference type="Proteomes" id="UP000003374">
    <property type="component" value="Unassembled WGS sequence"/>
</dbReference>
<dbReference type="AlphaFoldDB" id="A4BUA1"/>
<keyword evidence="5 6" id="KW-0472">Membrane</keyword>
<keyword evidence="4 6" id="KW-1133">Transmembrane helix</keyword>
<feature type="transmembrane region" description="Helical" evidence="6">
    <location>
        <begin position="373"/>
        <end position="394"/>
    </location>
</feature>
<evidence type="ECO:0000256" key="5">
    <source>
        <dbReference type="ARBA" id="ARBA00023136"/>
    </source>
</evidence>
<evidence type="ECO:0000313" key="8">
    <source>
        <dbReference type="Proteomes" id="UP000003374"/>
    </source>
</evidence>
<dbReference type="PANTHER" id="PTHR30250">
    <property type="entry name" value="PST FAMILY PREDICTED COLANIC ACID TRANSPORTER"/>
    <property type="match status" value="1"/>
</dbReference>
<evidence type="ECO:0000256" key="3">
    <source>
        <dbReference type="ARBA" id="ARBA00022692"/>
    </source>
</evidence>
<evidence type="ECO:0000313" key="7">
    <source>
        <dbReference type="EMBL" id="EAR20775.1"/>
    </source>
</evidence>
<feature type="transmembrane region" description="Helical" evidence="6">
    <location>
        <begin position="104"/>
        <end position="123"/>
    </location>
</feature>
<accession>A4BUA1</accession>
<gene>
    <name evidence="7" type="ORF">NB231_12831</name>
</gene>
<protein>
    <submittedName>
        <fullName evidence="7">Uncharacterized protein</fullName>
    </submittedName>
</protein>
<feature type="transmembrane region" description="Helical" evidence="6">
    <location>
        <begin position="59"/>
        <end position="83"/>
    </location>
</feature>
<evidence type="ECO:0000256" key="4">
    <source>
        <dbReference type="ARBA" id="ARBA00022989"/>
    </source>
</evidence>
<dbReference type="CDD" id="cd13128">
    <property type="entry name" value="MATE_Wzx_like"/>
    <property type="match status" value="1"/>
</dbReference>
<organism evidence="7 8">
    <name type="scientific">Nitrococcus mobilis Nb-231</name>
    <dbReference type="NCBI Taxonomy" id="314278"/>
    <lineage>
        <taxon>Bacteria</taxon>
        <taxon>Pseudomonadati</taxon>
        <taxon>Pseudomonadota</taxon>
        <taxon>Gammaproteobacteria</taxon>
        <taxon>Chromatiales</taxon>
        <taxon>Ectothiorhodospiraceae</taxon>
        <taxon>Nitrococcus</taxon>
    </lineage>
</organism>
<dbReference type="HOGENOM" id="CLU_022017_5_4_6"/>
<evidence type="ECO:0000256" key="2">
    <source>
        <dbReference type="ARBA" id="ARBA00022475"/>
    </source>
</evidence>
<evidence type="ECO:0000256" key="6">
    <source>
        <dbReference type="SAM" id="Phobius"/>
    </source>
</evidence>
<reference evidence="7 8" key="1">
    <citation type="submission" date="2006-02" db="EMBL/GenBank/DDBJ databases">
        <authorList>
            <person name="Waterbury J."/>
            <person name="Ferriera S."/>
            <person name="Johnson J."/>
            <person name="Kravitz S."/>
            <person name="Halpern A."/>
            <person name="Remington K."/>
            <person name="Beeson K."/>
            <person name="Tran B."/>
            <person name="Rogers Y.-H."/>
            <person name="Friedman R."/>
            <person name="Venter J.C."/>
        </authorList>
    </citation>
    <scope>NUCLEOTIDE SEQUENCE [LARGE SCALE GENOMIC DNA]</scope>
    <source>
        <strain evidence="7 8">Nb-231</strain>
    </source>
</reference>
<name>A4BUA1_9GAMM</name>
<dbReference type="STRING" id="314278.NB231_12831"/>
<dbReference type="InterPro" id="IPR050833">
    <property type="entry name" value="Poly_Biosynth_Transport"/>
</dbReference>
<keyword evidence="3 6" id="KW-0812">Transmembrane</keyword>
<dbReference type="InterPro" id="IPR002797">
    <property type="entry name" value="Polysacc_synth"/>
</dbReference>